<evidence type="ECO:0000256" key="1">
    <source>
        <dbReference type="ARBA" id="ARBA00022679"/>
    </source>
</evidence>
<evidence type="ECO:0000256" key="5">
    <source>
        <dbReference type="PROSITE-ProRule" id="PRU10141"/>
    </source>
</evidence>
<dbReference type="InterPro" id="IPR008271">
    <property type="entry name" value="Ser/Thr_kinase_AS"/>
</dbReference>
<protein>
    <recommendedName>
        <fullName evidence="7">Protein kinase domain-containing protein</fullName>
    </recommendedName>
</protein>
<dbReference type="InterPro" id="IPR052751">
    <property type="entry name" value="Plant_MAPKKK"/>
</dbReference>
<dbReference type="GO" id="GO:0007165">
    <property type="term" value="P:signal transduction"/>
    <property type="evidence" value="ECO:0007669"/>
    <property type="project" value="TreeGrafter"/>
</dbReference>
<dbReference type="GO" id="GO:0005524">
    <property type="term" value="F:ATP binding"/>
    <property type="evidence" value="ECO:0007669"/>
    <property type="project" value="UniProtKB-UniRule"/>
</dbReference>
<evidence type="ECO:0000256" key="6">
    <source>
        <dbReference type="RuleBase" id="RU000304"/>
    </source>
</evidence>
<evidence type="ECO:0000313" key="9">
    <source>
        <dbReference type="Proteomes" id="UP000030689"/>
    </source>
</evidence>
<comment type="similarity">
    <text evidence="6">Belongs to the protein kinase superfamily.</text>
</comment>
<dbReference type="SUPFAM" id="SSF56112">
    <property type="entry name" value="Protein kinase-like (PK-like)"/>
    <property type="match status" value="1"/>
</dbReference>
<dbReference type="InterPro" id="IPR011009">
    <property type="entry name" value="Kinase-like_dom_sf"/>
</dbReference>
<feature type="binding site" evidence="5">
    <location>
        <position position="40"/>
    </location>
    <ligand>
        <name>ATP</name>
        <dbReference type="ChEBI" id="CHEBI:30616"/>
    </ligand>
</feature>
<keyword evidence="1" id="KW-0808">Transferase</keyword>
<dbReference type="PANTHER" id="PTHR48011:SF52">
    <property type="entry name" value="PROTEIN KINASE FAMILY PROTEIN-RELATED"/>
    <property type="match status" value="1"/>
</dbReference>
<name>V4P0I4_EUTSA</name>
<reference evidence="8 9" key="1">
    <citation type="journal article" date="2013" name="Front. Plant Sci.">
        <title>The Reference Genome of the Halophytic Plant Eutrema salsugineum.</title>
        <authorList>
            <person name="Yang R."/>
            <person name="Jarvis D.E."/>
            <person name="Chen H."/>
            <person name="Beilstein M.A."/>
            <person name="Grimwood J."/>
            <person name="Jenkins J."/>
            <person name="Shu S."/>
            <person name="Prochnik S."/>
            <person name="Xin M."/>
            <person name="Ma C."/>
            <person name="Schmutz J."/>
            <person name="Wing R.A."/>
            <person name="Mitchell-Olds T."/>
            <person name="Schumaker K.S."/>
            <person name="Wang X."/>
        </authorList>
    </citation>
    <scope>NUCLEOTIDE SEQUENCE [LARGE SCALE GENOMIC DNA]</scope>
</reference>
<keyword evidence="4 5" id="KW-0067">ATP-binding</keyword>
<accession>V4P0I4</accession>
<dbReference type="GO" id="GO:0004674">
    <property type="term" value="F:protein serine/threonine kinase activity"/>
    <property type="evidence" value="ECO:0007669"/>
    <property type="project" value="UniProtKB-KW"/>
</dbReference>
<dbReference type="OrthoDB" id="10252171at2759"/>
<dbReference type="PROSITE" id="PS00108">
    <property type="entry name" value="PROTEIN_KINASE_ST"/>
    <property type="match status" value="1"/>
</dbReference>
<keyword evidence="6" id="KW-0723">Serine/threonine-protein kinase</keyword>
<organism evidence="8 9">
    <name type="scientific">Eutrema salsugineum</name>
    <name type="common">Saltwater cress</name>
    <name type="synonym">Sisymbrium salsugineum</name>
    <dbReference type="NCBI Taxonomy" id="72664"/>
    <lineage>
        <taxon>Eukaryota</taxon>
        <taxon>Viridiplantae</taxon>
        <taxon>Streptophyta</taxon>
        <taxon>Embryophyta</taxon>
        <taxon>Tracheophyta</taxon>
        <taxon>Spermatophyta</taxon>
        <taxon>Magnoliopsida</taxon>
        <taxon>eudicotyledons</taxon>
        <taxon>Gunneridae</taxon>
        <taxon>Pentapetalae</taxon>
        <taxon>rosids</taxon>
        <taxon>malvids</taxon>
        <taxon>Brassicales</taxon>
        <taxon>Brassicaceae</taxon>
        <taxon>Eutremeae</taxon>
        <taxon>Eutrema</taxon>
    </lineage>
</organism>
<dbReference type="Proteomes" id="UP000030689">
    <property type="component" value="Unassembled WGS sequence"/>
</dbReference>
<keyword evidence="9" id="KW-1185">Reference proteome</keyword>
<dbReference type="SMART" id="SM00220">
    <property type="entry name" value="S_TKc"/>
    <property type="match status" value="1"/>
</dbReference>
<evidence type="ECO:0000256" key="3">
    <source>
        <dbReference type="ARBA" id="ARBA00022777"/>
    </source>
</evidence>
<dbReference type="InterPro" id="IPR017441">
    <property type="entry name" value="Protein_kinase_ATP_BS"/>
</dbReference>
<dbReference type="AlphaFoldDB" id="V4P0I4"/>
<sequence length="292" mass="32812">MGEPSYVDESLLKTIRVLGKGAYGSVSLMVHPRDGLYAKKTSSIQFKENLEKELRVMLRFRNHPRIVQASSDHVHLVTEHPSCYIYMEYACEGTLDKFISGFRGKPLPEFMIQSAVRMILQGLEALHSNGYVHCDIKPANVLIFPSETPGEPWDLKLCDFGSCKEPNTDPAPLDGCTVVNMAPESFKFGPKGQIEACFDIWGLGCIAYEMFGGRPQQEFLEDYYEWNLTEEVSPVAKDFLSLCHAIPSRRPTVAQLLNHPFVTQSLDAPSPMPDYITIRRLANASRIPPVIK</sequence>
<dbReference type="KEGG" id="eus:EUTSA_v10017889mg"/>
<dbReference type="EMBL" id="KI517385">
    <property type="protein sequence ID" value="ESQ52771.1"/>
    <property type="molecule type" value="Genomic_DNA"/>
</dbReference>
<evidence type="ECO:0000256" key="2">
    <source>
        <dbReference type="ARBA" id="ARBA00022741"/>
    </source>
</evidence>
<dbReference type="PROSITE" id="PS00107">
    <property type="entry name" value="PROTEIN_KINASE_ATP"/>
    <property type="match status" value="1"/>
</dbReference>
<dbReference type="Gene3D" id="1.10.510.10">
    <property type="entry name" value="Transferase(Phosphotransferase) domain 1"/>
    <property type="match status" value="1"/>
</dbReference>
<dbReference type="PROSITE" id="PS50011">
    <property type="entry name" value="PROTEIN_KINASE_DOM"/>
    <property type="match status" value="1"/>
</dbReference>
<evidence type="ECO:0000313" key="8">
    <source>
        <dbReference type="EMBL" id="ESQ52771.1"/>
    </source>
</evidence>
<gene>
    <name evidence="8" type="ORF">EUTSA_v10017889mg</name>
</gene>
<keyword evidence="3" id="KW-0418">Kinase</keyword>
<dbReference type="eggNOG" id="KOG0198">
    <property type="taxonomic scope" value="Eukaryota"/>
</dbReference>
<evidence type="ECO:0000259" key="7">
    <source>
        <dbReference type="PROSITE" id="PS50011"/>
    </source>
</evidence>
<dbReference type="Gramene" id="ESQ52771">
    <property type="protein sequence ID" value="ESQ52771"/>
    <property type="gene ID" value="EUTSA_v10017889mg"/>
</dbReference>
<dbReference type="PANTHER" id="PTHR48011">
    <property type="entry name" value="CCR4-NOT TRANSCRIPTIONAL COMPLEX SUBUNIT CAF120-RELATED"/>
    <property type="match status" value="1"/>
</dbReference>
<dbReference type="Pfam" id="PF00069">
    <property type="entry name" value="Pkinase"/>
    <property type="match status" value="1"/>
</dbReference>
<proteinExistence type="inferred from homology"/>
<evidence type="ECO:0000256" key="4">
    <source>
        <dbReference type="ARBA" id="ARBA00022840"/>
    </source>
</evidence>
<feature type="domain" description="Protein kinase" evidence="7">
    <location>
        <begin position="12"/>
        <end position="262"/>
    </location>
</feature>
<dbReference type="InterPro" id="IPR000719">
    <property type="entry name" value="Prot_kinase_dom"/>
</dbReference>
<keyword evidence="2 5" id="KW-0547">Nucleotide-binding</keyword>